<keyword evidence="6" id="KW-0206">Cytoskeleton</keyword>
<dbReference type="EMBL" id="JBJJXI010000120">
    <property type="protein sequence ID" value="KAL3390264.1"/>
    <property type="molecule type" value="Genomic_DNA"/>
</dbReference>
<evidence type="ECO:0000313" key="11">
    <source>
        <dbReference type="EMBL" id="KAL3390264.1"/>
    </source>
</evidence>
<dbReference type="GO" id="GO:0098793">
    <property type="term" value="C:presynapse"/>
    <property type="evidence" value="ECO:0007669"/>
    <property type="project" value="UniProtKB-ARBA"/>
</dbReference>
<feature type="coiled-coil region" evidence="9">
    <location>
        <begin position="454"/>
        <end position="481"/>
    </location>
</feature>
<evidence type="ECO:0000256" key="6">
    <source>
        <dbReference type="ARBA" id="ARBA00023212"/>
    </source>
</evidence>
<comment type="subcellular location">
    <subcellularLocation>
        <location evidence="1">Cytoplasm</location>
        <location evidence="1">Cytoskeleton</location>
    </subcellularLocation>
    <subcellularLocation>
        <location evidence="8">Presynapse</location>
    </subcellularLocation>
</comment>
<evidence type="ECO:0000256" key="1">
    <source>
        <dbReference type="ARBA" id="ARBA00004245"/>
    </source>
</evidence>
<evidence type="ECO:0000256" key="8">
    <source>
        <dbReference type="ARBA" id="ARBA00034106"/>
    </source>
</evidence>
<evidence type="ECO:0000256" key="10">
    <source>
        <dbReference type="SAM" id="MobiDB-lite"/>
    </source>
</evidence>
<sequence length="592" mass="64855">MAGRDAYGGARSPRAGGRRLGELPTVDRSPSRGGYGQQAPQHQMAGYGTSGRGSPLLQHMSSNSMMMGSRAKLRASRSGNNSPTGGEHALYYGGPPPPQTLIGGGGIGGGSPYYGLSSTGGVRGAGGGVCLDDELGSPVLLLEERGRSMSQGAGQHRSRSRPLMSSAGPRYSSLDRASVGLLDHDREFVPIREPSSLSRSRYLEDEVLYGAGAGAGMGMRPVMSARQSPNPHLLRDGTGGYIGELQHQNNDLQRELGNLKKELELTNQKLGSSMHSIKTFWSPELKKERALRKEESTKYSLINEQLKLLNSENQKQSMMVRQLEEELRLRMRGPSVEMQQQMEVLYSENEHLTREIAILRDTIKELELRIETQKQTLQARDESIKKLLEMLQNKGMGKEEERIMFQQMQSMAQKQTQLELAYASTANSRTCLAGIPGLGTTVSGSSANMLGALLETKDARIQTLERQVQMLEAELRRLKDCGGRLREQLARAVPVPSGGSAPQRRHAGGGPSMMIRPTSTSPTWPGALRNQHQLALVHQQHAQMLARHDTHFKHQVSVSLSLAAERDDVEELRSYAHTWGVYNQGLCVGVGF</sequence>
<dbReference type="AlphaFoldDB" id="A0ABD2WC53"/>
<evidence type="ECO:0000256" key="4">
    <source>
        <dbReference type="ARBA" id="ARBA00023018"/>
    </source>
</evidence>
<organism evidence="11 12">
    <name type="scientific">Trichogramma kaykai</name>
    <dbReference type="NCBI Taxonomy" id="54128"/>
    <lineage>
        <taxon>Eukaryota</taxon>
        <taxon>Metazoa</taxon>
        <taxon>Ecdysozoa</taxon>
        <taxon>Arthropoda</taxon>
        <taxon>Hexapoda</taxon>
        <taxon>Insecta</taxon>
        <taxon>Pterygota</taxon>
        <taxon>Neoptera</taxon>
        <taxon>Endopterygota</taxon>
        <taxon>Hymenoptera</taxon>
        <taxon>Apocrita</taxon>
        <taxon>Proctotrupomorpha</taxon>
        <taxon>Chalcidoidea</taxon>
        <taxon>Trichogrammatidae</taxon>
        <taxon>Trichogramma</taxon>
    </lineage>
</organism>
<dbReference type="PANTHER" id="PTHR18861:SF0">
    <property type="entry name" value="BRUCHPILOT, ISOFORM J"/>
    <property type="match status" value="1"/>
</dbReference>
<evidence type="ECO:0000256" key="9">
    <source>
        <dbReference type="SAM" id="Coils"/>
    </source>
</evidence>
<keyword evidence="12" id="KW-1185">Reference proteome</keyword>
<feature type="coiled-coil region" evidence="9">
    <location>
        <begin position="242"/>
        <end position="269"/>
    </location>
</feature>
<dbReference type="Proteomes" id="UP001627154">
    <property type="component" value="Unassembled WGS sequence"/>
</dbReference>
<dbReference type="InterPro" id="IPR019323">
    <property type="entry name" value="ELKS/CAST"/>
</dbReference>
<keyword evidence="7" id="KW-0966">Cell projection</keyword>
<evidence type="ECO:0000256" key="7">
    <source>
        <dbReference type="ARBA" id="ARBA00023273"/>
    </source>
</evidence>
<evidence type="ECO:0008006" key="13">
    <source>
        <dbReference type="Google" id="ProtNLM"/>
    </source>
</evidence>
<comment type="caution">
    <text evidence="11">The sequence shown here is derived from an EMBL/GenBank/DDBJ whole genome shotgun (WGS) entry which is preliminary data.</text>
</comment>
<evidence type="ECO:0000256" key="2">
    <source>
        <dbReference type="ARBA" id="ARBA00022490"/>
    </source>
</evidence>
<feature type="region of interest" description="Disordered" evidence="10">
    <location>
        <begin position="146"/>
        <end position="171"/>
    </location>
</feature>
<name>A0ABD2WC53_9HYME</name>
<protein>
    <recommendedName>
        <fullName evidence="13">ERC protein 2</fullName>
    </recommendedName>
</protein>
<dbReference type="PANTHER" id="PTHR18861">
    <property type="entry name" value="ELKS/RAB6-INTERACTING/CAST PROTEIN"/>
    <property type="match status" value="1"/>
</dbReference>
<keyword evidence="4" id="KW-0770">Synapse</keyword>
<dbReference type="GO" id="GO:0005856">
    <property type="term" value="C:cytoskeleton"/>
    <property type="evidence" value="ECO:0007669"/>
    <property type="project" value="UniProtKB-SubCell"/>
</dbReference>
<accession>A0ABD2WC53</accession>
<proteinExistence type="predicted"/>
<evidence type="ECO:0000256" key="5">
    <source>
        <dbReference type="ARBA" id="ARBA00023054"/>
    </source>
</evidence>
<keyword evidence="5 9" id="KW-0175">Coiled coil</keyword>
<dbReference type="Pfam" id="PF10174">
    <property type="entry name" value="Cast"/>
    <property type="match status" value="1"/>
</dbReference>
<evidence type="ECO:0000256" key="3">
    <source>
        <dbReference type="ARBA" id="ARBA00022553"/>
    </source>
</evidence>
<keyword evidence="3" id="KW-0597">Phosphoprotein</keyword>
<evidence type="ECO:0000313" key="12">
    <source>
        <dbReference type="Proteomes" id="UP001627154"/>
    </source>
</evidence>
<feature type="region of interest" description="Disordered" evidence="10">
    <location>
        <begin position="1"/>
        <end position="60"/>
    </location>
</feature>
<gene>
    <name evidence="11" type="ORF">TKK_014806</name>
</gene>
<keyword evidence="2" id="KW-0963">Cytoplasm</keyword>
<feature type="coiled-coil region" evidence="9">
    <location>
        <begin position="306"/>
        <end position="394"/>
    </location>
</feature>
<dbReference type="GO" id="GO:0030424">
    <property type="term" value="C:axon"/>
    <property type="evidence" value="ECO:0007669"/>
    <property type="project" value="UniProtKB-SubCell"/>
</dbReference>
<reference evidence="11 12" key="1">
    <citation type="journal article" date="2024" name="bioRxiv">
        <title>A reference genome for Trichogramma kaykai: A tiny desert-dwelling parasitoid wasp with competing sex-ratio distorters.</title>
        <authorList>
            <person name="Culotta J."/>
            <person name="Lindsey A.R."/>
        </authorList>
    </citation>
    <scope>NUCLEOTIDE SEQUENCE [LARGE SCALE GENOMIC DNA]</scope>
    <source>
        <strain evidence="11 12">KSX58</strain>
    </source>
</reference>